<sequence>MLAWGALREQAASDEEFARWTSQAKFENTAVLAGPPSGNLIVIDGDVGPRSAIVRRLAEDVFGSAEHWRVGREPRWMLCYRLPSAATFTKRVIRLAEVEEGDEHESVEIIARDHAVTIDGIHWAGRRFEHSNLNLFEVDRLRVITEQQVDLFERRLALEVGLDATRSEGVAVDASIPPKLVGDVLVPTLAERPDLWRRNPATGRICDGREKWLTQMTFAVVRYNPAGEYTDADIKKLRSAVIAAWHETTEAEDRGREWSGNVLVKTVSAKLRVVARRLLAGKVTPARRAQTTEIKRLPAEVVATSNDGLDWITKAAFDSDASATTRQVTTEPGETEETVNRATPRRRIRDVKVRKRIASMATARIREIAIAVFEAVVRGDDKRALDIVKANPGVGKSTTFLQTLCELCQERGHLLKGQRIVFAVPNYDNAVDLLRKVKDWNYEVRAVAAPAGLETAMPDFRSAPGPVERGIAVGLWIGRSKAPCPVRALHDAIALAGVDSSALCTQTKAARSGLQVVASQDVKPIECALKAGCAYYLQPALLEPCSIVICVRSYLSIDGTPAFLTDNCALLVVDEDPTLSAVKVYAAKREHLLGTRDGRVTPRMKKRHRVIDSNRVQDLRETLWQIVTQSMEAQQSKRPGAAEPARALIDWRCPQTGLTGDALLDAAAACLERDDELKRAIRPYQGGDVDNFIKTVSAPLDGHQKAEGLAAERALIRVLRNRMARLRADDIALPGEPRCAHGVKDARLQLRFKTRDGWWTHIRISERLSTNWADTPIVILDASAQKALVDKLFARDARMHEIPSLPNLKIALCLDALFSNAAFNTEPGDDKDAGRKAETARRNIQKMRDVITKVAFRFRGQRVLVVTTIDIEKALFNEAWAWPSNIDFWHFGALRGLDGARQHAALITIGRSQLPVEAADALAAAFGHDDADGYDPVDACGDGMDVKGGRLFRERTTRRLLMRNGRTLIRTIEQMQTERGRQVDLAWTCEEIRQAAGRLRDIHRIQAPLWVCFGTELHEDAVVDRLFNVRAMLSDAAEAERARTKGEIDAPGTEALNRGVDPFEQRLAREALVRSATARYPMVARIDDAIAMYELAFQREENWPAATRTVAGYMYVIDNPLADQDMARTIDGISGVDKDLAERGMAAWRRAASG</sequence>
<evidence type="ECO:0008006" key="3">
    <source>
        <dbReference type="Google" id="ProtNLM"/>
    </source>
</evidence>
<keyword evidence="2" id="KW-1185">Reference proteome</keyword>
<dbReference type="EMBL" id="JADBEO010000007">
    <property type="protein sequence ID" value="MDR4305941.1"/>
    <property type="molecule type" value="Genomic_DNA"/>
</dbReference>
<reference evidence="1" key="1">
    <citation type="submission" date="2020-10" db="EMBL/GenBank/DDBJ databases">
        <authorList>
            <person name="Abbas A."/>
            <person name="Razzaq R."/>
            <person name="Waqas M."/>
            <person name="Abbas N."/>
            <person name="Nielsen T.K."/>
            <person name="Hansen L.H."/>
            <person name="Hussain S."/>
            <person name="Shahid M."/>
        </authorList>
    </citation>
    <scope>NUCLEOTIDE SEQUENCE</scope>
    <source>
        <strain evidence="1">S14</strain>
    </source>
</reference>
<evidence type="ECO:0000313" key="1">
    <source>
        <dbReference type="EMBL" id="MDR4305941.1"/>
    </source>
</evidence>
<comment type="caution">
    <text evidence="1">The sequence shown here is derived from an EMBL/GenBank/DDBJ whole genome shotgun (WGS) entry which is preliminary data.</text>
</comment>
<dbReference type="Proteomes" id="UP001181622">
    <property type="component" value="Unassembled WGS sequence"/>
</dbReference>
<dbReference type="RefSeq" id="WP_309389350.1">
    <property type="nucleotide sequence ID" value="NZ_JADBEO010000007.1"/>
</dbReference>
<gene>
    <name evidence="1" type="ORF">IHQ68_04790</name>
</gene>
<name>A0ABU1DCV5_9HYPH</name>
<proteinExistence type="predicted"/>
<organism evidence="1 2">
    <name type="scientific">Chelatococcus sambhunathii</name>
    <dbReference type="NCBI Taxonomy" id="363953"/>
    <lineage>
        <taxon>Bacteria</taxon>
        <taxon>Pseudomonadati</taxon>
        <taxon>Pseudomonadota</taxon>
        <taxon>Alphaproteobacteria</taxon>
        <taxon>Hyphomicrobiales</taxon>
        <taxon>Chelatococcaceae</taxon>
        <taxon>Chelatococcus</taxon>
    </lineage>
</organism>
<evidence type="ECO:0000313" key="2">
    <source>
        <dbReference type="Proteomes" id="UP001181622"/>
    </source>
</evidence>
<accession>A0ABU1DCV5</accession>
<protein>
    <recommendedName>
        <fullName evidence="3">Bifunctional DNA primase/polymerase, N-terminal</fullName>
    </recommendedName>
</protein>